<dbReference type="SUPFAM" id="SSF46689">
    <property type="entry name" value="Homeodomain-like"/>
    <property type="match status" value="2"/>
</dbReference>
<dbReference type="InterPro" id="IPR009057">
    <property type="entry name" value="Homeodomain-like_sf"/>
</dbReference>
<dbReference type="GO" id="GO:0043565">
    <property type="term" value="F:sequence-specific DNA binding"/>
    <property type="evidence" value="ECO:0007669"/>
    <property type="project" value="InterPro"/>
</dbReference>
<keyword evidence="3" id="KW-0804">Transcription</keyword>
<dbReference type="PRINTS" id="PR00032">
    <property type="entry name" value="HTHARAC"/>
</dbReference>
<dbReference type="Proteomes" id="UP000282818">
    <property type="component" value="Unassembled WGS sequence"/>
</dbReference>
<dbReference type="Gene3D" id="2.60.120.10">
    <property type="entry name" value="Jelly Rolls"/>
    <property type="match status" value="1"/>
</dbReference>
<evidence type="ECO:0000256" key="2">
    <source>
        <dbReference type="ARBA" id="ARBA00023125"/>
    </source>
</evidence>
<feature type="domain" description="HTH araC/xylS-type" evidence="4">
    <location>
        <begin position="177"/>
        <end position="275"/>
    </location>
</feature>
<dbReference type="SMART" id="SM00342">
    <property type="entry name" value="HTH_ARAC"/>
    <property type="match status" value="1"/>
</dbReference>
<dbReference type="InterPro" id="IPR037923">
    <property type="entry name" value="HTH-like"/>
</dbReference>
<evidence type="ECO:0000256" key="1">
    <source>
        <dbReference type="ARBA" id="ARBA00023015"/>
    </source>
</evidence>
<dbReference type="EMBL" id="SACQ01000006">
    <property type="protein sequence ID" value="RVU30020.1"/>
    <property type="molecule type" value="Genomic_DNA"/>
</dbReference>
<gene>
    <name evidence="5" type="ORF">EOE65_13250</name>
</gene>
<dbReference type="PROSITE" id="PS01124">
    <property type="entry name" value="HTH_ARAC_FAMILY_2"/>
    <property type="match status" value="1"/>
</dbReference>
<dbReference type="RefSeq" id="WP_127694805.1">
    <property type="nucleotide sequence ID" value="NZ_SACQ01000006.1"/>
</dbReference>
<proteinExistence type="predicted"/>
<keyword evidence="1" id="KW-0805">Transcription regulation</keyword>
<dbReference type="InterPro" id="IPR018060">
    <property type="entry name" value="HTH_AraC"/>
</dbReference>
<dbReference type="InterPro" id="IPR032783">
    <property type="entry name" value="AraC_lig"/>
</dbReference>
<evidence type="ECO:0000256" key="3">
    <source>
        <dbReference type="ARBA" id="ARBA00023163"/>
    </source>
</evidence>
<dbReference type="GO" id="GO:0003700">
    <property type="term" value="F:DNA-binding transcription factor activity"/>
    <property type="evidence" value="ECO:0007669"/>
    <property type="project" value="InterPro"/>
</dbReference>
<sequence>MDRLTSLLALFQPQPSDARFLKGTPLETLQHRSDRFNQVHSQALYVLEGELNISIDDQQHKVVKGELIWLPNADAAEVLASERSCWLALSYRFGPMHLNMVFESLPMLLHIPAASEQPELAPILTLLCQEVEGAHCGYQQVLTHLMDVLLIHMLRVVVGSMEVTSGVIGGLSDPRLSRALVSMHDTPEQAWSLSTLAQAAGMSRTAFSQHFKAVVGCPPGEYLKQWRMQLAYQYLRARELSVAQIADRLGYQSETAFRRVFRQVMGVPPGQIRASNS</sequence>
<evidence type="ECO:0000313" key="6">
    <source>
        <dbReference type="Proteomes" id="UP000282818"/>
    </source>
</evidence>
<dbReference type="AlphaFoldDB" id="A0A437Q676"/>
<dbReference type="Pfam" id="PF12833">
    <property type="entry name" value="HTH_18"/>
    <property type="match status" value="1"/>
</dbReference>
<dbReference type="SUPFAM" id="SSF51215">
    <property type="entry name" value="Regulatory protein AraC"/>
    <property type="match status" value="1"/>
</dbReference>
<evidence type="ECO:0000259" key="4">
    <source>
        <dbReference type="PROSITE" id="PS01124"/>
    </source>
</evidence>
<dbReference type="Gene3D" id="1.10.10.60">
    <property type="entry name" value="Homeodomain-like"/>
    <property type="match status" value="2"/>
</dbReference>
<organism evidence="5 6">
    <name type="scientific">Neptunomonas marina</name>
    <dbReference type="NCBI Taxonomy" id="1815562"/>
    <lineage>
        <taxon>Bacteria</taxon>
        <taxon>Pseudomonadati</taxon>
        <taxon>Pseudomonadota</taxon>
        <taxon>Gammaproteobacteria</taxon>
        <taxon>Oceanospirillales</taxon>
        <taxon>Oceanospirillaceae</taxon>
        <taxon>Neptunomonas</taxon>
    </lineage>
</organism>
<dbReference type="InterPro" id="IPR020449">
    <property type="entry name" value="Tscrpt_reg_AraC-type_HTH"/>
</dbReference>
<keyword evidence="6" id="KW-1185">Reference proteome</keyword>
<dbReference type="InterPro" id="IPR050204">
    <property type="entry name" value="AraC_XylS_family_regulators"/>
</dbReference>
<keyword evidence="2" id="KW-0238">DNA-binding</keyword>
<dbReference type="Pfam" id="PF12852">
    <property type="entry name" value="Cupin_6"/>
    <property type="match status" value="1"/>
</dbReference>
<protein>
    <submittedName>
        <fullName evidence="5">AraC family transcriptional regulator</fullName>
    </submittedName>
</protein>
<evidence type="ECO:0000313" key="5">
    <source>
        <dbReference type="EMBL" id="RVU30020.1"/>
    </source>
</evidence>
<dbReference type="PANTHER" id="PTHR46796">
    <property type="entry name" value="HTH-TYPE TRANSCRIPTIONAL ACTIVATOR RHAS-RELATED"/>
    <property type="match status" value="1"/>
</dbReference>
<dbReference type="InterPro" id="IPR014710">
    <property type="entry name" value="RmlC-like_jellyroll"/>
</dbReference>
<dbReference type="PANTHER" id="PTHR46796:SF7">
    <property type="entry name" value="ARAC FAMILY TRANSCRIPTIONAL REGULATOR"/>
    <property type="match status" value="1"/>
</dbReference>
<comment type="caution">
    <text evidence="5">The sequence shown here is derived from an EMBL/GenBank/DDBJ whole genome shotgun (WGS) entry which is preliminary data.</text>
</comment>
<name>A0A437Q676_9GAMM</name>
<reference evidence="5 6" key="1">
    <citation type="submission" date="2019-01" db="EMBL/GenBank/DDBJ databases">
        <authorList>
            <person name="Chen W.-M."/>
        </authorList>
    </citation>
    <scope>NUCLEOTIDE SEQUENCE [LARGE SCALE GENOMIC DNA]</scope>
    <source>
        <strain evidence="5 6">HPM-16</strain>
    </source>
</reference>
<accession>A0A437Q676</accession>